<dbReference type="InterPro" id="IPR028098">
    <property type="entry name" value="Glyco_trans_4-like_N"/>
</dbReference>
<evidence type="ECO:0000313" key="4">
    <source>
        <dbReference type="Proteomes" id="UP000176444"/>
    </source>
</evidence>
<comment type="caution">
    <text evidence="3">The sequence shown here is derived from an EMBL/GenBank/DDBJ whole genome shotgun (WGS) entry which is preliminary data.</text>
</comment>
<protein>
    <recommendedName>
        <fullName evidence="5">Glycosyltransferase subfamily 4-like N-terminal domain-containing protein</fullName>
    </recommendedName>
</protein>
<dbReference type="EMBL" id="MEUX01000003">
    <property type="protein sequence ID" value="OGC48007.1"/>
    <property type="molecule type" value="Genomic_DNA"/>
</dbReference>
<evidence type="ECO:0000259" key="2">
    <source>
        <dbReference type="Pfam" id="PF13439"/>
    </source>
</evidence>
<dbReference type="AlphaFoldDB" id="A0A1F4USR1"/>
<feature type="domain" description="Glycosyltransferase subfamily 4-like N-terminal" evidence="2">
    <location>
        <begin position="14"/>
        <end position="222"/>
    </location>
</feature>
<name>A0A1F4USR1_UNCKA</name>
<reference evidence="3 4" key="1">
    <citation type="journal article" date="2016" name="Nat. Commun.">
        <title>Thousands of microbial genomes shed light on interconnected biogeochemical processes in an aquifer system.</title>
        <authorList>
            <person name="Anantharaman K."/>
            <person name="Brown C.T."/>
            <person name="Hug L.A."/>
            <person name="Sharon I."/>
            <person name="Castelle C.J."/>
            <person name="Probst A.J."/>
            <person name="Thomas B.C."/>
            <person name="Singh A."/>
            <person name="Wilkins M.J."/>
            <person name="Karaoz U."/>
            <person name="Brodie E.L."/>
            <person name="Williams K.H."/>
            <person name="Hubbard S.S."/>
            <person name="Banfield J.F."/>
        </authorList>
    </citation>
    <scope>NUCLEOTIDE SEQUENCE [LARGE SCALE GENOMIC DNA]</scope>
</reference>
<dbReference type="Pfam" id="PF13439">
    <property type="entry name" value="Glyco_transf_4"/>
    <property type="match status" value="1"/>
</dbReference>
<evidence type="ECO:0000313" key="3">
    <source>
        <dbReference type="EMBL" id="OGC48007.1"/>
    </source>
</evidence>
<evidence type="ECO:0008006" key="5">
    <source>
        <dbReference type="Google" id="ProtNLM"/>
    </source>
</evidence>
<feature type="domain" description="Glycosyl transferase family 1" evidence="1">
    <location>
        <begin position="225"/>
        <end position="392"/>
    </location>
</feature>
<dbReference type="Pfam" id="PF00534">
    <property type="entry name" value="Glycos_transf_1"/>
    <property type="match status" value="1"/>
</dbReference>
<accession>A0A1F4USR1</accession>
<proteinExistence type="predicted"/>
<dbReference type="GO" id="GO:0016757">
    <property type="term" value="F:glycosyltransferase activity"/>
    <property type="evidence" value="ECO:0007669"/>
    <property type="project" value="InterPro"/>
</dbReference>
<evidence type="ECO:0000259" key="1">
    <source>
        <dbReference type="Pfam" id="PF00534"/>
    </source>
</evidence>
<dbReference type="PANTHER" id="PTHR45947">
    <property type="entry name" value="SULFOQUINOVOSYL TRANSFERASE SQD2"/>
    <property type="match status" value="1"/>
</dbReference>
<dbReference type="CDD" id="cd03801">
    <property type="entry name" value="GT4_PimA-like"/>
    <property type="match status" value="1"/>
</dbReference>
<dbReference type="SUPFAM" id="SSF53756">
    <property type="entry name" value="UDP-Glycosyltransferase/glycogen phosphorylase"/>
    <property type="match status" value="1"/>
</dbReference>
<organism evidence="3 4">
    <name type="scientific">candidate division WWE3 bacterium RIFCSPHIGHO2_01_FULL_35_17</name>
    <dbReference type="NCBI Taxonomy" id="1802614"/>
    <lineage>
        <taxon>Bacteria</taxon>
        <taxon>Katanobacteria</taxon>
    </lineage>
</organism>
<dbReference type="Proteomes" id="UP000176444">
    <property type="component" value="Unassembled WGS sequence"/>
</dbReference>
<dbReference type="PANTHER" id="PTHR45947:SF13">
    <property type="entry name" value="TRANSFERASE"/>
    <property type="match status" value="1"/>
</dbReference>
<dbReference type="InterPro" id="IPR050194">
    <property type="entry name" value="Glycosyltransferase_grp1"/>
</dbReference>
<dbReference type="InterPro" id="IPR001296">
    <property type="entry name" value="Glyco_trans_1"/>
</dbReference>
<sequence>MKILQINKFFFLKGGTERYLFDLSELLERKGHQVLVWSTEHPQNFNWPEKTNFVNFYEYSKKEGGWKDFKKIIRIFWNFEAKKKLKKLIQKEKPDLAHLHNIFHHFSPSIIFTLKKHHLPIVMTLHDYKFFCPNYKFFSQGKICFDCLKKENYWPVVFKKCVKNSYLKSSVCALEGKWQKSFLKLSKKIDAFIAPSLFIRKQALEWGIPKEKIFHLPNFVKRDKKENLSRDNTKSEKYPYLLYFGRLNQEKGIDILIKAFLKLLKKQPNWQLKIIGQGPEKEKLEKLAGPAGQKIEFFGQKQGNQLKELITRSYLTILPSLWPENFPYAVLESFIRQKTVISTRVGGIIELIKDKKTGLLVEPNNEIDLRKKIEWAIKHPQQINKMGQEAQKKVLVNYNSKKHYQELIKIYERIKNN</sequence>
<gene>
    <name evidence="3" type="ORF">A2713_00630</name>
</gene>
<dbReference type="Gene3D" id="3.40.50.2000">
    <property type="entry name" value="Glycogen Phosphorylase B"/>
    <property type="match status" value="2"/>
</dbReference>